<evidence type="ECO:0000313" key="2">
    <source>
        <dbReference type="EMBL" id="MQL71177.1"/>
    </source>
</evidence>
<comment type="caution">
    <text evidence="2">The sequence shown here is derived from an EMBL/GenBank/DDBJ whole genome shotgun (WGS) entry which is preliminary data.</text>
</comment>
<keyword evidence="3" id="KW-1185">Reference proteome</keyword>
<keyword evidence="1" id="KW-0732">Signal</keyword>
<feature type="signal peptide" evidence="1">
    <location>
        <begin position="1"/>
        <end position="27"/>
    </location>
</feature>
<dbReference type="AlphaFoldDB" id="A0A843TM92"/>
<dbReference type="Proteomes" id="UP000652761">
    <property type="component" value="Unassembled WGS sequence"/>
</dbReference>
<evidence type="ECO:0000256" key="1">
    <source>
        <dbReference type="SAM" id="SignalP"/>
    </source>
</evidence>
<feature type="chain" id="PRO_5032909061" evidence="1">
    <location>
        <begin position="28"/>
        <end position="147"/>
    </location>
</feature>
<evidence type="ECO:0000313" key="3">
    <source>
        <dbReference type="Proteomes" id="UP000652761"/>
    </source>
</evidence>
<sequence>MVSSMAVTAPFLLVLATCCLLSGGGASLRDSSAPCCGSTAPGEIAFGRKSGPSGELMPDSYVDHITNNRRLSLGLRPPSPPRGTPSPLDHACSATRNGAILAADTTASAASISTISAAAATAVAARSTASAPLITAATTIFFLLGLV</sequence>
<accession>A0A843TM92</accession>
<reference evidence="2" key="1">
    <citation type="submission" date="2017-07" db="EMBL/GenBank/DDBJ databases">
        <title>Taro Niue Genome Assembly and Annotation.</title>
        <authorList>
            <person name="Atibalentja N."/>
            <person name="Keating K."/>
            <person name="Fields C.J."/>
        </authorList>
    </citation>
    <scope>NUCLEOTIDE SEQUENCE</scope>
    <source>
        <strain evidence="2">Niue_2</strain>
        <tissue evidence="2">Leaf</tissue>
    </source>
</reference>
<gene>
    <name evidence="2" type="ORF">Taro_003493</name>
</gene>
<proteinExistence type="predicted"/>
<name>A0A843TM92_COLES</name>
<organism evidence="2 3">
    <name type="scientific">Colocasia esculenta</name>
    <name type="common">Wild taro</name>
    <name type="synonym">Arum esculentum</name>
    <dbReference type="NCBI Taxonomy" id="4460"/>
    <lineage>
        <taxon>Eukaryota</taxon>
        <taxon>Viridiplantae</taxon>
        <taxon>Streptophyta</taxon>
        <taxon>Embryophyta</taxon>
        <taxon>Tracheophyta</taxon>
        <taxon>Spermatophyta</taxon>
        <taxon>Magnoliopsida</taxon>
        <taxon>Liliopsida</taxon>
        <taxon>Araceae</taxon>
        <taxon>Aroideae</taxon>
        <taxon>Colocasieae</taxon>
        <taxon>Colocasia</taxon>
    </lineage>
</organism>
<dbReference type="EMBL" id="NMUH01000090">
    <property type="protein sequence ID" value="MQL71177.1"/>
    <property type="molecule type" value="Genomic_DNA"/>
</dbReference>
<protein>
    <submittedName>
        <fullName evidence="2">Uncharacterized protein</fullName>
    </submittedName>
</protein>